<accession>A0AA38HR07</accession>
<evidence type="ECO:0000313" key="3">
    <source>
        <dbReference type="Proteomes" id="UP001168821"/>
    </source>
</evidence>
<organism evidence="2 3">
    <name type="scientific">Zophobas morio</name>
    <dbReference type="NCBI Taxonomy" id="2755281"/>
    <lineage>
        <taxon>Eukaryota</taxon>
        <taxon>Metazoa</taxon>
        <taxon>Ecdysozoa</taxon>
        <taxon>Arthropoda</taxon>
        <taxon>Hexapoda</taxon>
        <taxon>Insecta</taxon>
        <taxon>Pterygota</taxon>
        <taxon>Neoptera</taxon>
        <taxon>Endopterygota</taxon>
        <taxon>Coleoptera</taxon>
        <taxon>Polyphaga</taxon>
        <taxon>Cucujiformia</taxon>
        <taxon>Tenebrionidae</taxon>
        <taxon>Zophobas</taxon>
    </lineage>
</organism>
<gene>
    <name evidence="2" type="ORF">Zmor_025129</name>
</gene>
<evidence type="ECO:0000256" key="1">
    <source>
        <dbReference type="SAM" id="MobiDB-lite"/>
    </source>
</evidence>
<dbReference type="Proteomes" id="UP001168821">
    <property type="component" value="Unassembled WGS sequence"/>
</dbReference>
<feature type="region of interest" description="Disordered" evidence="1">
    <location>
        <begin position="98"/>
        <end position="139"/>
    </location>
</feature>
<reference evidence="2" key="1">
    <citation type="journal article" date="2023" name="G3 (Bethesda)">
        <title>Whole genome assemblies of Zophobas morio and Tenebrio molitor.</title>
        <authorList>
            <person name="Kaur S."/>
            <person name="Stinson S.A."/>
            <person name="diCenzo G.C."/>
        </authorList>
    </citation>
    <scope>NUCLEOTIDE SEQUENCE</scope>
    <source>
        <strain evidence="2">QUZm001</strain>
    </source>
</reference>
<dbReference type="AlphaFoldDB" id="A0AA38HR07"/>
<evidence type="ECO:0000313" key="2">
    <source>
        <dbReference type="EMBL" id="KAJ3642333.1"/>
    </source>
</evidence>
<comment type="caution">
    <text evidence="2">The sequence shown here is derived from an EMBL/GenBank/DDBJ whole genome shotgun (WGS) entry which is preliminary data.</text>
</comment>
<protein>
    <submittedName>
        <fullName evidence="2">Uncharacterized protein</fullName>
    </submittedName>
</protein>
<proteinExistence type="predicted"/>
<keyword evidence="3" id="KW-1185">Reference proteome</keyword>
<sequence length="506" mass="57841">MATMYPMTTQLMCVPAPVQQLLPQPNVPMGYQLPYMCMPYPNCQPIVITLPPPPDVASPPVCKQAQNPDQVNPEDVSLQVVITPSTCIKDQEHQICPKASSSRNISKSPSCSSHSRFDPRLHSTRSDDAPGVECEPHRKSPCESMVVEPENETPMSDCLDTFLRTSFVAWVQAGDEESEVIDMRGLSEESILVLNRLNNMLRQKKMAWRELVAANAAKQRLDCGRNEDKEQLYLSYCQHKRNALLHLRDYKKQQCEYKALLALAIRNNQGIKEAGNGSEELELLNSQLTSYMDPESVKKSLGESHRGQENLGKSVLPHVSFIEVLENDTFSFDGLDIEPLTPYDEFMQILRMQMLAHKQIIIKNLRDAKDIKEKLESGEPLPDREFLMSQYREKKRAASEQIVEYFVQQQQLLSKIKDLKCDLDNEPPMNVQISRNKNEAPENYELISFAKVSDSRRSELDDDVPQQCSLTQERDEEEKSRVAKSMQNYFQQRRNAVQNQLMSQTL</sequence>
<feature type="compositionally biased region" description="Basic and acidic residues" evidence="1">
    <location>
        <begin position="115"/>
        <end position="139"/>
    </location>
</feature>
<name>A0AA38HR07_9CUCU</name>
<dbReference type="EMBL" id="JALNTZ010000008">
    <property type="protein sequence ID" value="KAJ3642333.1"/>
    <property type="molecule type" value="Genomic_DNA"/>
</dbReference>
<feature type="compositionally biased region" description="Polar residues" evidence="1">
    <location>
        <begin position="99"/>
        <end position="114"/>
    </location>
</feature>